<dbReference type="AlphaFoldDB" id="A0A0V0QRI6"/>
<dbReference type="EMBL" id="LDAU01000110">
    <property type="protein sequence ID" value="KRX04801.1"/>
    <property type="molecule type" value="Genomic_DNA"/>
</dbReference>
<organism evidence="3 4">
    <name type="scientific">Pseudocohnilembus persalinus</name>
    <name type="common">Ciliate</name>
    <dbReference type="NCBI Taxonomy" id="266149"/>
    <lineage>
        <taxon>Eukaryota</taxon>
        <taxon>Sar</taxon>
        <taxon>Alveolata</taxon>
        <taxon>Ciliophora</taxon>
        <taxon>Intramacronucleata</taxon>
        <taxon>Oligohymenophorea</taxon>
        <taxon>Scuticociliatia</taxon>
        <taxon>Philasterida</taxon>
        <taxon>Pseudocohnilembidae</taxon>
        <taxon>Pseudocohnilembus</taxon>
    </lineage>
</organism>
<feature type="region of interest" description="Disordered" evidence="1">
    <location>
        <begin position="67"/>
        <end position="88"/>
    </location>
</feature>
<reference evidence="3 4" key="1">
    <citation type="journal article" date="2015" name="Sci. Rep.">
        <title>Genome of the facultative scuticociliatosis pathogen Pseudocohnilembus persalinus provides insight into its virulence through horizontal gene transfer.</title>
        <authorList>
            <person name="Xiong J."/>
            <person name="Wang G."/>
            <person name="Cheng J."/>
            <person name="Tian M."/>
            <person name="Pan X."/>
            <person name="Warren A."/>
            <person name="Jiang C."/>
            <person name="Yuan D."/>
            <person name="Miao W."/>
        </authorList>
    </citation>
    <scope>NUCLEOTIDE SEQUENCE [LARGE SCALE GENOMIC DNA]</scope>
    <source>
        <strain evidence="3">36N120E</strain>
    </source>
</reference>
<evidence type="ECO:0008006" key="5">
    <source>
        <dbReference type="Google" id="ProtNLM"/>
    </source>
</evidence>
<gene>
    <name evidence="3" type="ORF">PPERSA_06435</name>
</gene>
<evidence type="ECO:0000256" key="2">
    <source>
        <dbReference type="SAM" id="Phobius"/>
    </source>
</evidence>
<sequence length="144" mass="17156">MPEIETQGDFQIQQYASIFMPRLLNKFQDKYSAIQSLKQENLQQNQFLNNINVAIDFQIFKKISSSSFKSQYNSDEPTNYYDTNRNEKDEEIQHQETIRQVSQVDQFKQAHQNEKKYSSYRCWAFFGLVLAFIFFAILFSVLFS</sequence>
<accession>A0A0V0QRI6</accession>
<feature type="compositionally biased region" description="Polar residues" evidence="1">
    <location>
        <begin position="72"/>
        <end position="83"/>
    </location>
</feature>
<comment type="caution">
    <text evidence="3">The sequence shown here is derived from an EMBL/GenBank/DDBJ whole genome shotgun (WGS) entry which is preliminary data.</text>
</comment>
<evidence type="ECO:0000313" key="3">
    <source>
        <dbReference type="EMBL" id="KRX04801.1"/>
    </source>
</evidence>
<keyword evidence="2" id="KW-0812">Transmembrane</keyword>
<keyword evidence="2" id="KW-0472">Membrane</keyword>
<dbReference type="InParanoid" id="A0A0V0QRI6"/>
<keyword evidence="4" id="KW-1185">Reference proteome</keyword>
<keyword evidence="2" id="KW-1133">Transmembrane helix</keyword>
<proteinExistence type="predicted"/>
<dbReference type="Proteomes" id="UP000054937">
    <property type="component" value="Unassembled WGS sequence"/>
</dbReference>
<evidence type="ECO:0000256" key="1">
    <source>
        <dbReference type="SAM" id="MobiDB-lite"/>
    </source>
</evidence>
<evidence type="ECO:0000313" key="4">
    <source>
        <dbReference type="Proteomes" id="UP000054937"/>
    </source>
</evidence>
<name>A0A0V0QRI6_PSEPJ</name>
<protein>
    <recommendedName>
        <fullName evidence="5">Transmembrane protein</fullName>
    </recommendedName>
</protein>
<feature type="transmembrane region" description="Helical" evidence="2">
    <location>
        <begin position="122"/>
        <end position="143"/>
    </location>
</feature>